<evidence type="ECO:0000256" key="2">
    <source>
        <dbReference type="ARBA" id="ARBA00023015"/>
    </source>
</evidence>
<evidence type="ECO:0000256" key="3">
    <source>
        <dbReference type="ARBA" id="ARBA00023125"/>
    </source>
</evidence>
<dbReference type="Proteomes" id="UP001225356">
    <property type="component" value="Unassembled WGS sequence"/>
</dbReference>
<feature type="domain" description="HTH tetR-type" evidence="6">
    <location>
        <begin position="8"/>
        <end position="68"/>
    </location>
</feature>
<accession>A0ABT9Q868</accession>
<dbReference type="InterPro" id="IPR036271">
    <property type="entry name" value="Tet_transcr_reg_TetR-rel_C_sf"/>
</dbReference>
<keyword evidence="3 5" id="KW-0238">DNA-binding</keyword>
<reference evidence="7 8" key="1">
    <citation type="submission" date="2023-07" db="EMBL/GenBank/DDBJ databases">
        <title>Sequencing the genomes of 1000 actinobacteria strains.</title>
        <authorList>
            <person name="Klenk H.-P."/>
        </authorList>
    </citation>
    <scope>NUCLEOTIDE SEQUENCE [LARGE SCALE GENOMIC DNA]</scope>
    <source>
        <strain evidence="7 8">DSM 46740</strain>
    </source>
</reference>
<evidence type="ECO:0000256" key="5">
    <source>
        <dbReference type="PROSITE-ProRule" id="PRU00335"/>
    </source>
</evidence>
<gene>
    <name evidence="7" type="ORF">J2853_001797</name>
</gene>
<comment type="caution">
    <text evidence="7">The sequence shown here is derived from an EMBL/GenBank/DDBJ whole genome shotgun (WGS) entry which is preliminary data.</text>
</comment>
<evidence type="ECO:0000256" key="1">
    <source>
        <dbReference type="ARBA" id="ARBA00022491"/>
    </source>
</evidence>
<feature type="DNA-binding region" description="H-T-H motif" evidence="5">
    <location>
        <begin position="31"/>
        <end position="50"/>
    </location>
</feature>
<dbReference type="Gene3D" id="1.10.357.10">
    <property type="entry name" value="Tetracycline Repressor, domain 2"/>
    <property type="match status" value="1"/>
</dbReference>
<keyword evidence="8" id="KW-1185">Reference proteome</keyword>
<dbReference type="EMBL" id="JAUSQU010000001">
    <property type="protein sequence ID" value="MDP9842586.1"/>
    <property type="molecule type" value="Genomic_DNA"/>
</dbReference>
<dbReference type="PANTHER" id="PTHR30055:SF226">
    <property type="entry name" value="HTH-TYPE TRANSCRIPTIONAL REGULATOR PKSA"/>
    <property type="match status" value="1"/>
</dbReference>
<keyword evidence="4" id="KW-0804">Transcription</keyword>
<dbReference type="SUPFAM" id="SSF48498">
    <property type="entry name" value="Tetracyclin repressor-like, C-terminal domain"/>
    <property type="match status" value="1"/>
</dbReference>
<dbReference type="SUPFAM" id="SSF46689">
    <property type="entry name" value="Homeodomain-like"/>
    <property type="match status" value="1"/>
</dbReference>
<proteinExistence type="predicted"/>
<keyword evidence="2" id="KW-0805">Transcription regulation</keyword>
<dbReference type="Pfam" id="PF13977">
    <property type="entry name" value="TetR_C_6"/>
    <property type="match status" value="1"/>
</dbReference>
<name>A0ABT9Q868_9ACTN</name>
<organism evidence="7 8">
    <name type="scientific">Streptosporangium lutulentum</name>
    <dbReference type="NCBI Taxonomy" id="1461250"/>
    <lineage>
        <taxon>Bacteria</taxon>
        <taxon>Bacillati</taxon>
        <taxon>Actinomycetota</taxon>
        <taxon>Actinomycetes</taxon>
        <taxon>Streptosporangiales</taxon>
        <taxon>Streptosporangiaceae</taxon>
        <taxon>Streptosporangium</taxon>
    </lineage>
</organism>
<sequence>MTRAEERDRRRREIAQALLRVAGERGLHAATMRAVAAEAGVSLHLVQHYFETKEQLVLFALEQLSEQMARRVMRRLQTVGAAPRPRQVVEAILVEALPTDEQSRTFHLIYTSYAMLAVTDPALAAHPLLSAPNVMESFIASQLRQARQDGDVTGDLDPDLEAVALLATSAGLGSSVLAGQREAESALAVLRHQLDRVAGPA</sequence>
<dbReference type="PROSITE" id="PS50977">
    <property type="entry name" value="HTH_TETR_2"/>
    <property type="match status" value="1"/>
</dbReference>
<evidence type="ECO:0000313" key="7">
    <source>
        <dbReference type="EMBL" id="MDP9842586.1"/>
    </source>
</evidence>
<evidence type="ECO:0000256" key="4">
    <source>
        <dbReference type="ARBA" id="ARBA00023163"/>
    </source>
</evidence>
<dbReference type="Pfam" id="PF00440">
    <property type="entry name" value="TetR_N"/>
    <property type="match status" value="1"/>
</dbReference>
<keyword evidence="1" id="KW-0678">Repressor</keyword>
<dbReference type="RefSeq" id="WP_307556480.1">
    <property type="nucleotide sequence ID" value="NZ_JAUSQU010000001.1"/>
</dbReference>
<dbReference type="InterPro" id="IPR009057">
    <property type="entry name" value="Homeodomain-like_sf"/>
</dbReference>
<protein>
    <submittedName>
        <fullName evidence="7">AcrR family transcriptional regulator</fullName>
    </submittedName>
</protein>
<evidence type="ECO:0000313" key="8">
    <source>
        <dbReference type="Proteomes" id="UP001225356"/>
    </source>
</evidence>
<dbReference type="InterPro" id="IPR050109">
    <property type="entry name" value="HTH-type_TetR-like_transc_reg"/>
</dbReference>
<evidence type="ECO:0000259" key="6">
    <source>
        <dbReference type="PROSITE" id="PS50977"/>
    </source>
</evidence>
<dbReference type="PANTHER" id="PTHR30055">
    <property type="entry name" value="HTH-TYPE TRANSCRIPTIONAL REGULATOR RUTR"/>
    <property type="match status" value="1"/>
</dbReference>
<dbReference type="InterPro" id="IPR039538">
    <property type="entry name" value="BetI_C"/>
</dbReference>
<dbReference type="InterPro" id="IPR001647">
    <property type="entry name" value="HTH_TetR"/>
</dbReference>